<organism evidence="8 9">
    <name type="scientific">Roseobacter fucihabitans</name>
    <dbReference type="NCBI Taxonomy" id="1537242"/>
    <lineage>
        <taxon>Bacteria</taxon>
        <taxon>Pseudomonadati</taxon>
        <taxon>Pseudomonadota</taxon>
        <taxon>Alphaproteobacteria</taxon>
        <taxon>Rhodobacterales</taxon>
        <taxon>Roseobacteraceae</taxon>
        <taxon>Roseobacter</taxon>
    </lineage>
</organism>
<evidence type="ECO:0000313" key="8">
    <source>
        <dbReference type="EMBL" id="WVX47793.1"/>
    </source>
</evidence>
<feature type="transmembrane region" description="Helical" evidence="6">
    <location>
        <begin position="55"/>
        <end position="81"/>
    </location>
</feature>
<feature type="transmembrane region" description="Helical" evidence="6">
    <location>
        <begin position="208"/>
        <end position="227"/>
    </location>
</feature>
<proteinExistence type="inferred from homology"/>
<dbReference type="PANTHER" id="PTHR32322">
    <property type="entry name" value="INNER MEMBRANE TRANSPORTER"/>
    <property type="match status" value="1"/>
</dbReference>
<name>A0ABZ2BP88_9RHOB</name>
<feature type="transmembrane region" description="Helical" evidence="6">
    <location>
        <begin position="150"/>
        <end position="167"/>
    </location>
</feature>
<evidence type="ECO:0000259" key="7">
    <source>
        <dbReference type="Pfam" id="PF00892"/>
    </source>
</evidence>
<feature type="domain" description="EamA" evidence="7">
    <location>
        <begin position="179"/>
        <end position="309"/>
    </location>
</feature>
<feature type="transmembrane region" description="Helical" evidence="6">
    <location>
        <begin position="271"/>
        <end position="289"/>
    </location>
</feature>
<dbReference type="Pfam" id="PF00892">
    <property type="entry name" value="EamA"/>
    <property type="match status" value="2"/>
</dbReference>
<evidence type="ECO:0000256" key="6">
    <source>
        <dbReference type="SAM" id="Phobius"/>
    </source>
</evidence>
<dbReference type="InterPro" id="IPR050638">
    <property type="entry name" value="AA-Vitamin_Transporters"/>
</dbReference>
<feature type="transmembrane region" description="Helical" evidence="6">
    <location>
        <begin position="117"/>
        <end position="138"/>
    </location>
</feature>
<keyword evidence="5 6" id="KW-0472">Membrane</keyword>
<evidence type="ECO:0000256" key="1">
    <source>
        <dbReference type="ARBA" id="ARBA00004141"/>
    </source>
</evidence>
<feature type="domain" description="EamA" evidence="7">
    <location>
        <begin position="29"/>
        <end position="163"/>
    </location>
</feature>
<evidence type="ECO:0000256" key="5">
    <source>
        <dbReference type="ARBA" id="ARBA00023136"/>
    </source>
</evidence>
<sequence>MKLRNSAYRSLNRLPFMRDAPDITPKSWLMIAILGFTWGGTFLVTEIALEGLTPFWLAAGRIGFAACLMGIIWSISGFRLFEAPPGRRAWGETILIGGLSSAIPFMLLAWGQQFVTSGFAGVSMAAVALIVLPLAHFLVPGERLSPRKGVGFIIGFAGVCVLIGGQALETTGASMEPAGRLACLGAATCYAMSSILMRRLPRVDTIGLSTVLLLIGAVLVIPLALWVEGPPPVPDTQTLVVVAVLGLIPTAAANLLRVLVVRSAGPVFMSLTNYQVPVWSVVLGATLLGEPLPASLLWAIVLILSGVGLSQYGALRRLFTRG</sequence>
<dbReference type="InterPro" id="IPR000620">
    <property type="entry name" value="EamA_dom"/>
</dbReference>
<dbReference type="SUPFAM" id="SSF103481">
    <property type="entry name" value="Multidrug resistance efflux transporter EmrE"/>
    <property type="match status" value="2"/>
</dbReference>
<feature type="transmembrane region" description="Helical" evidence="6">
    <location>
        <begin position="239"/>
        <end position="259"/>
    </location>
</feature>
<evidence type="ECO:0000256" key="4">
    <source>
        <dbReference type="ARBA" id="ARBA00022989"/>
    </source>
</evidence>
<keyword evidence="9" id="KW-1185">Reference proteome</keyword>
<feature type="transmembrane region" description="Helical" evidence="6">
    <location>
        <begin position="179"/>
        <end position="196"/>
    </location>
</feature>
<reference evidence="9" key="1">
    <citation type="submission" date="2024-01" db="EMBL/GenBank/DDBJ databases">
        <title>Roseobacter fucihabitans sp. nov., isolated from the brown alga Fucus spiralis.</title>
        <authorList>
            <person name="Hahnke S."/>
            <person name="Berger M."/>
            <person name="Schlingloff A."/>
            <person name="Athale I."/>
            <person name="Neumann-Schaal M."/>
            <person name="Adenaya A."/>
            <person name="Poehlein A."/>
            <person name="Daniel R."/>
            <person name="Pertersen J."/>
            <person name="Brinkhoff T."/>
        </authorList>
    </citation>
    <scope>NUCLEOTIDE SEQUENCE [LARGE SCALE GENOMIC DNA]</scope>
    <source>
        <strain evidence="9">B14</strain>
    </source>
</reference>
<accession>A0ABZ2BP88</accession>
<dbReference type="Proteomes" id="UP001318682">
    <property type="component" value="Chromosome"/>
</dbReference>
<dbReference type="InterPro" id="IPR037185">
    <property type="entry name" value="EmrE-like"/>
</dbReference>
<feature type="transmembrane region" description="Helical" evidence="6">
    <location>
        <begin position="93"/>
        <end position="111"/>
    </location>
</feature>
<feature type="transmembrane region" description="Helical" evidence="6">
    <location>
        <begin position="27"/>
        <end position="49"/>
    </location>
</feature>
<gene>
    <name evidence="8" type="ORF">ROLI_008640</name>
</gene>
<dbReference type="PANTHER" id="PTHR32322:SF2">
    <property type="entry name" value="EAMA DOMAIN-CONTAINING PROTEIN"/>
    <property type="match status" value="1"/>
</dbReference>
<feature type="transmembrane region" description="Helical" evidence="6">
    <location>
        <begin position="295"/>
        <end position="315"/>
    </location>
</feature>
<dbReference type="EMBL" id="CP143423">
    <property type="protein sequence ID" value="WVX47793.1"/>
    <property type="molecule type" value="Genomic_DNA"/>
</dbReference>
<evidence type="ECO:0000313" key="9">
    <source>
        <dbReference type="Proteomes" id="UP001318682"/>
    </source>
</evidence>
<evidence type="ECO:0000256" key="2">
    <source>
        <dbReference type="ARBA" id="ARBA00007362"/>
    </source>
</evidence>
<evidence type="ECO:0000256" key="3">
    <source>
        <dbReference type="ARBA" id="ARBA00022692"/>
    </source>
</evidence>
<comment type="similarity">
    <text evidence="2">Belongs to the EamA transporter family.</text>
</comment>
<protein>
    <recommendedName>
        <fullName evidence="7">EamA domain-containing protein</fullName>
    </recommendedName>
</protein>
<keyword evidence="3 6" id="KW-0812">Transmembrane</keyword>
<comment type="subcellular location">
    <subcellularLocation>
        <location evidence="1">Membrane</location>
        <topology evidence="1">Multi-pass membrane protein</topology>
    </subcellularLocation>
</comment>
<keyword evidence="4 6" id="KW-1133">Transmembrane helix</keyword>